<evidence type="ECO:0000313" key="2">
    <source>
        <dbReference type="Proteomes" id="UP000024635"/>
    </source>
</evidence>
<dbReference type="EMBL" id="JARK01000069">
    <property type="protein sequence ID" value="EYC44181.1"/>
    <property type="molecule type" value="Genomic_DNA"/>
</dbReference>
<dbReference type="AlphaFoldDB" id="A0A016WX69"/>
<keyword evidence="2" id="KW-1185">Reference proteome</keyword>
<dbReference type="Proteomes" id="UP000024635">
    <property type="component" value="Unassembled WGS sequence"/>
</dbReference>
<accession>A0A016WX69</accession>
<evidence type="ECO:0000313" key="1">
    <source>
        <dbReference type="EMBL" id="EYC44181.1"/>
    </source>
</evidence>
<reference evidence="2" key="1">
    <citation type="journal article" date="2015" name="Nat. Genet.">
        <title>The genome and transcriptome of the zoonotic hookworm Ancylostoma ceylanicum identify infection-specific gene families.</title>
        <authorList>
            <person name="Schwarz E.M."/>
            <person name="Hu Y."/>
            <person name="Antoshechkin I."/>
            <person name="Miller M.M."/>
            <person name="Sternberg P.W."/>
            <person name="Aroian R.V."/>
        </authorList>
    </citation>
    <scope>NUCLEOTIDE SEQUENCE</scope>
    <source>
        <strain evidence="2">HY135</strain>
    </source>
</reference>
<gene>
    <name evidence="1" type="primary">Acey_s0469.g2021</name>
    <name evidence="1" type="ORF">Y032_0469g2021</name>
</gene>
<sequence>MPSLCCGSDHVSSVKKRYGCKMEKNIYHRGGRKEVVCDDTTLAKSLYKHKWDIVEGTTENYRALFEKRRVFADRA</sequence>
<comment type="caution">
    <text evidence="1">The sequence shown here is derived from an EMBL/GenBank/DDBJ whole genome shotgun (WGS) entry which is preliminary data.</text>
</comment>
<organism evidence="1 2">
    <name type="scientific">Ancylostoma ceylanicum</name>
    <dbReference type="NCBI Taxonomy" id="53326"/>
    <lineage>
        <taxon>Eukaryota</taxon>
        <taxon>Metazoa</taxon>
        <taxon>Ecdysozoa</taxon>
        <taxon>Nematoda</taxon>
        <taxon>Chromadorea</taxon>
        <taxon>Rhabditida</taxon>
        <taxon>Rhabditina</taxon>
        <taxon>Rhabditomorpha</taxon>
        <taxon>Strongyloidea</taxon>
        <taxon>Ancylostomatidae</taxon>
        <taxon>Ancylostomatinae</taxon>
        <taxon>Ancylostoma</taxon>
    </lineage>
</organism>
<protein>
    <submittedName>
        <fullName evidence="1">Uncharacterized protein</fullName>
    </submittedName>
</protein>
<name>A0A016WX69_9BILA</name>
<proteinExistence type="predicted"/>